<proteinExistence type="predicted"/>
<organism evidence="3 4">
    <name type="scientific">Microlunatus sagamiharensis</name>
    <dbReference type="NCBI Taxonomy" id="546874"/>
    <lineage>
        <taxon>Bacteria</taxon>
        <taxon>Bacillati</taxon>
        <taxon>Actinomycetota</taxon>
        <taxon>Actinomycetes</taxon>
        <taxon>Propionibacteriales</taxon>
        <taxon>Propionibacteriaceae</taxon>
        <taxon>Microlunatus</taxon>
    </lineage>
</organism>
<reference evidence="4" key="1">
    <citation type="submission" date="2016-10" db="EMBL/GenBank/DDBJ databases">
        <authorList>
            <person name="Varghese N."/>
            <person name="Submissions S."/>
        </authorList>
    </citation>
    <scope>NUCLEOTIDE SEQUENCE [LARGE SCALE GENOMIC DNA]</scope>
    <source>
        <strain evidence="4">DSM 21743</strain>
    </source>
</reference>
<evidence type="ECO:0000259" key="2">
    <source>
        <dbReference type="Pfam" id="PF19803"/>
    </source>
</evidence>
<evidence type="ECO:0000256" key="1">
    <source>
        <dbReference type="SAM" id="Phobius"/>
    </source>
</evidence>
<evidence type="ECO:0000313" key="3">
    <source>
        <dbReference type="EMBL" id="SDU89765.1"/>
    </source>
</evidence>
<dbReference type="Proteomes" id="UP000198825">
    <property type="component" value="Chromosome I"/>
</dbReference>
<accession>A0A1H2M9Q2</accession>
<dbReference type="EMBL" id="LT629799">
    <property type="protein sequence ID" value="SDU89765.1"/>
    <property type="molecule type" value="Genomic_DNA"/>
</dbReference>
<name>A0A1H2M9Q2_9ACTN</name>
<dbReference type="STRING" id="546874.SAMN04488544_1627"/>
<feature type="domain" description="DUF6286" evidence="2">
    <location>
        <begin position="76"/>
        <end position="184"/>
    </location>
</feature>
<dbReference type="InterPro" id="IPR046253">
    <property type="entry name" value="DUF6286"/>
</dbReference>
<dbReference type="AlphaFoldDB" id="A0A1H2M9Q2"/>
<sequence length="188" mass="18710">MTASGSPSLRRRPSRTVPASIVAVVLLAVGVLAVVAAVSRLVNGSWPTPVSSAASGVAGLTWGSGAIVAAAVVLAVLGLVLVIASLKPGGLKSAALRSDGAGVVAEREYVISTRAVARLAVARADDVDGVDKVSASASGRKVQVAVTTSSEQRDAVRSQVTAAVTEALTGAGITPPPRVSVAVRTREI</sequence>
<feature type="transmembrane region" description="Helical" evidence="1">
    <location>
        <begin position="21"/>
        <end position="42"/>
    </location>
</feature>
<evidence type="ECO:0000313" key="4">
    <source>
        <dbReference type="Proteomes" id="UP000198825"/>
    </source>
</evidence>
<keyword evidence="1" id="KW-1133">Transmembrane helix</keyword>
<feature type="transmembrane region" description="Helical" evidence="1">
    <location>
        <begin position="62"/>
        <end position="84"/>
    </location>
</feature>
<dbReference type="RefSeq" id="WP_091073994.1">
    <property type="nucleotide sequence ID" value="NZ_LT629799.1"/>
</dbReference>
<gene>
    <name evidence="3" type="ORF">SAMN04488544_1627</name>
</gene>
<protein>
    <recommendedName>
        <fullName evidence="2">DUF6286 domain-containing protein</fullName>
    </recommendedName>
</protein>
<keyword evidence="4" id="KW-1185">Reference proteome</keyword>
<keyword evidence="1" id="KW-0472">Membrane</keyword>
<dbReference type="Pfam" id="PF19803">
    <property type="entry name" value="DUF6286"/>
    <property type="match status" value="1"/>
</dbReference>
<keyword evidence="1" id="KW-0812">Transmembrane</keyword>